<gene>
    <name evidence="2" type="ORF">J2851_006948</name>
</gene>
<organism evidence="2 3">
    <name type="scientific">Azospirillum rugosum</name>
    <dbReference type="NCBI Taxonomy" id="416170"/>
    <lineage>
        <taxon>Bacteria</taxon>
        <taxon>Pseudomonadati</taxon>
        <taxon>Pseudomonadota</taxon>
        <taxon>Alphaproteobacteria</taxon>
        <taxon>Rhodospirillales</taxon>
        <taxon>Azospirillaceae</taxon>
        <taxon>Azospirillum</taxon>
    </lineage>
</organism>
<name>A0ABS4SX53_9PROT</name>
<keyword evidence="3" id="KW-1185">Reference proteome</keyword>
<proteinExistence type="predicted"/>
<reference evidence="2 3" key="1">
    <citation type="submission" date="2021-03" db="EMBL/GenBank/DDBJ databases">
        <title>Genomic Encyclopedia of Type Strains, Phase III (KMG-III): the genomes of soil and plant-associated and newly described type strains.</title>
        <authorList>
            <person name="Whitman W."/>
        </authorList>
    </citation>
    <scope>NUCLEOTIDE SEQUENCE [LARGE SCALE GENOMIC DNA]</scope>
    <source>
        <strain evidence="2 3">IMMIB AFH-6</strain>
    </source>
</reference>
<accession>A0ABS4SX53</accession>
<evidence type="ECO:0000313" key="2">
    <source>
        <dbReference type="EMBL" id="MBP2297129.1"/>
    </source>
</evidence>
<evidence type="ECO:0000256" key="1">
    <source>
        <dbReference type="SAM" id="MobiDB-lite"/>
    </source>
</evidence>
<sequence length="29" mass="2924">MQSSMSGFASAAPIQSELANTSPADQLSP</sequence>
<feature type="compositionally biased region" description="Polar residues" evidence="1">
    <location>
        <begin position="17"/>
        <end position="29"/>
    </location>
</feature>
<protein>
    <submittedName>
        <fullName evidence="2">Uncharacterized protein</fullName>
    </submittedName>
</protein>
<evidence type="ECO:0000313" key="3">
    <source>
        <dbReference type="Proteomes" id="UP000781958"/>
    </source>
</evidence>
<dbReference type="EMBL" id="JAGINP010000042">
    <property type="protein sequence ID" value="MBP2297129.1"/>
    <property type="molecule type" value="Genomic_DNA"/>
</dbReference>
<feature type="region of interest" description="Disordered" evidence="1">
    <location>
        <begin position="1"/>
        <end position="29"/>
    </location>
</feature>
<comment type="caution">
    <text evidence="2">The sequence shown here is derived from an EMBL/GenBank/DDBJ whole genome shotgun (WGS) entry which is preliminary data.</text>
</comment>
<dbReference type="Proteomes" id="UP000781958">
    <property type="component" value="Unassembled WGS sequence"/>
</dbReference>